<accession>A0A6N7EEM1</accession>
<dbReference type="Proteomes" id="UP000437709">
    <property type="component" value="Unassembled WGS sequence"/>
</dbReference>
<keyword evidence="1" id="KW-1133">Transmembrane helix</keyword>
<name>A0A6N7EEM1_9MICO</name>
<dbReference type="OrthoDB" id="3530824at2"/>
<keyword evidence="3" id="KW-1185">Reference proteome</keyword>
<proteinExistence type="predicted"/>
<feature type="transmembrane region" description="Helical" evidence="1">
    <location>
        <begin position="98"/>
        <end position="119"/>
    </location>
</feature>
<organism evidence="2 3">
    <name type="scientific">Georgenia subflava</name>
    <dbReference type="NCBI Taxonomy" id="1622177"/>
    <lineage>
        <taxon>Bacteria</taxon>
        <taxon>Bacillati</taxon>
        <taxon>Actinomycetota</taxon>
        <taxon>Actinomycetes</taxon>
        <taxon>Micrococcales</taxon>
        <taxon>Bogoriellaceae</taxon>
        <taxon>Georgenia</taxon>
    </lineage>
</organism>
<dbReference type="EMBL" id="WHPC01000002">
    <property type="protein sequence ID" value="MPV35633.1"/>
    <property type="molecule type" value="Genomic_DNA"/>
</dbReference>
<feature type="transmembrane region" description="Helical" evidence="1">
    <location>
        <begin position="58"/>
        <end position="78"/>
    </location>
</feature>
<protein>
    <submittedName>
        <fullName evidence="2">DUF1453 domain-containing protein</fullName>
    </submittedName>
</protein>
<evidence type="ECO:0000313" key="2">
    <source>
        <dbReference type="EMBL" id="MPV35633.1"/>
    </source>
</evidence>
<evidence type="ECO:0000256" key="1">
    <source>
        <dbReference type="SAM" id="Phobius"/>
    </source>
</evidence>
<feature type="transmembrane region" description="Helical" evidence="1">
    <location>
        <begin position="6"/>
        <end position="23"/>
    </location>
</feature>
<gene>
    <name evidence="2" type="ORF">GB881_00970</name>
</gene>
<keyword evidence="1" id="KW-0812">Transmembrane</keyword>
<sequence>MDVLDNPLVLAAVVVVVGGYVIVRRSVGEPLNVRDLSVPPLVLLALGVREVARGDALTVGQLYGLVGVGVLAVVLGGLRAMTVRFYLREGVLWYRYRLLTYAVWVATALVGVAARLATYAVTDLPASAQTLYLSVGLTLAGESLVLAARGLLSGERFAAEGRDAEATKRVIHDEMRARFRRD</sequence>
<evidence type="ECO:0000313" key="3">
    <source>
        <dbReference type="Proteomes" id="UP000437709"/>
    </source>
</evidence>
<reference evidence="2 3" key="1">
    <citation type="submission" date="2019-10" db="EMBL/GenBank/DDBJ databases">
        <title>Georgenia wutianyii sp. nov. and Georgenia yuyongxinii sp. nov. isolated from plateau pika (Ochotona curzoniae) in the Qinghai-Tibet plateau of China.</title>
        <authorList>
            <person name="Tian Z."/>
        </authorList>
    </citation>
    <scope>NUCLEOTIDE SEQUENCE [LARGE SCALE GENOMIC DNA]</scope>
    <source>
        <strain evidence="2 3">JCM 19765</strain>
    </source>
</reference>
<dbReference type="RefSeq" id="WP_152195985.1">
    <property type="nucleotide sequence ID" value="NZ_VUKD01000004.1"/>
</dbReference>
<comment type="caution">
    <text evidence="2">The sequence shown here is derived from an EMBL/GenBank/DDBJ whole genome shotgun (WGS) entry which is preliminary data.</text>
</comment>
<keyword evidence="1" id="KW-0472">Membrane</keyword>
<feature type="transmembrane region" description="Helical" evidence="1">
    <location>
        <begin position="131"/>
        <end position="152"/>
    </location>
</feature>
<dbReference type="AlphaFoldDB" id="A0A6N7EEM1"/>